<dbReference type="InterPro" id="IPR050808">
    <property type="entry name" value="Phage_Integrase"/>
</dbReference>
<proteinExistence type="inferred from homology"/>
<dbReference type="EMBL" id="CP028475">
    <property type="protein sequence ID" value="AVW91076.1"/>
    <property type="molecule type" value="Genomic_DNA"/>
</dbReference>
<reference evidence="4 5" key="1">
    <citation type="submission" date="2018-03" db="EMBL/GenBank/DDBJ databases">
        <title>The Complete Genome of Celeribacter baekdonensis strain LH4, a Thiosulfate-Oxidizing Alphaproteobacterium Isolated from Gulf of Mexico Continental Slope Sediments.</title>
        <authorList>
            <person name="Flood B.E."/>
            <person name="Bailey J.V."/>
            <person name="Leprich D."/>
        </authorList>
    </citation>
    <scope>NUCLEOTIDE SEQUENCE [LARGE SCALE GENOMIC DNA]</scope>
    <source>
        <strain evidence="4 5">LH4</strain>
    </source>
</reference>
<dbReference type="Proteomes" id="UP000241447">
    <property type="component" value="Chromosome"/>
</dbReference>
<accession>A0A2R4M1Q3</accession>
<keyword evidence="2" id="KW-0229">DNA integration</keyword>
<dbReference type="Gene3D" id="3.30.160.390">
    <property type="entry name" value="Integrase, DNA-binding domain"/>
    <property type="match status" value="1"/>
</dbReference>
<dbReference type="KEGG" id="cbak:DA792_08220"/>
<comment type="similarity">
    <text evidence="1">Belongs to the 'phage' integrase family.</text>
</comment>
<organism evidence="4 5">
    <name type="scientific">Celeribacter baekdonensis</name>
    <dbReference type="NCBI Taxonomy" id="875171"/>
    <lineage>
        <taxon>Bacteria</taxon>
        <taxon>Pseudomonadati</taxon>
        <taxon>Pseudomonadota</taxon>
        <taxon>Alphaproteobacteria</taxon>
        <taxon>Rhodobacterales</taxon>
        <taxon>Roseobacteraceae</taxon>
        <taxon>Celeribacter</taxon>
    </lineage>
</organism>
<evidence type="ECO:0000256" key="1">
    <source>
        <dbReference type="ARBA" id="ARBA00008857"/>
    </source>
</evidence>
<gene>
    <name evidence="4" type="ORF">DA792_08220</name>
</gene>
<dbReference type="InterPro" id="IPR025166">
    <property type="entry name" value="Integrase_DNA_bind_dom"/>
</dbReference>
<dbReference type="GO" id="GO:0015074">
    <property type="term" value="P:DNA integration"/>
    <property type="evidence" value="ECO:0007669"/>
    <property type="project" value="UniProtKB-KW"/>
</dbReference>
<dbReference type="OrthoDB" id="6388170at2"/>
<evidence type="ECO:0000313" key="5">
    <source>
        <dbReference type="Proteomes" id="UP000241447"/>
    </source>
</evidence>
<evidence type="ECO:0000259" key="3">
    <source>
        <dbReference type="Pfam" id="PF13356"/>
    </source>
</evidence>
<feature type="domain" description="Integrase DNA-binding" evidence="3">
    <location>
        <begin position="5"/>
        <end position="89"/>
    </location>
</feature>
<dbReference type="InterPro" id="IPR038488">
    <property type="entry name" value="Integrase_DNA-bd_sf"/>
</dbReference>
<evidence type="ECO:0000313" key="4">
    <source>
        <dbReference type="EMBL" id="AVW91076.1"/>
    </source>
</evidence>
<dbReference type="PANTHER" id="PTHR30629">
    <property type="entry name" value="PROPHAGE INTEGRASE"/>
    <property type="match status" value="1"/>
</dbReference>
<dbReference type="AlphaFoldDB" id="A0A2R4M1Q3"/>
<sequence>MAKITKRFVESTQIKGKDYVVWDDDLPGFGLRVFASGKRSYVIQYRSEGRSRRYTIGLHGIWTAESASREARIQVGRVAQGDNPAEERQVDRQAITVKELCERYIEALHAGLILGKRGQPKKASTTATDIGRINGHIIPILWKKRVRDLIKRVHPKLRTRR</sequence>
<protein>
    <recommendedName>
        <fullName evidence="3">Integrase DNA-binding domain-containing protein</fullName>
    </recommendedName>
</protein>
<evidence type="ECO:0000256" key="2">
    <source>
        <dbReference type="ARBA" id="ARBA00022908"/>
    </source>
</evidence>
<dbReference type="PANTHER" id="PTHR30629:SF2">
    <property type="entry name" value="PROPHAGE INTEGRASE INTS-RELATED"/>
    <property type="match status" value="1"/>
</dbReference>
<dbReference type="Pfam" id="PF13356">
    <property type="entry name" value="Arm-DNA-bind_3"/>
    <property type="match status" value="1"/>
</dbReference>
<name>A0A2R4M1Q3_9RHOB</name>
<dbReference type="RefSeq" id="WP_107719529.1">
    <property type="nucleotide sequence ID" value="NZ_CP028475.1"/>
</dbReference>